<dbReference type="EMBL" id="JABAHT010000004">
    <property type="protein sequence ID" value="KAF4671006.1"/>
    <property type="molecule type" value="Genomic_DNA"/>
</dbReference>
<protein>
    <submittedName>
        <fullName evidence="3">Uncharacterized protein</fullName>
    </submittedName>
</protein>
<evidence type="ECO:0000256" key="1">
    <source>
        <dbReference type="SAM" id="SignalP"/>
    </source>
</evidence>
<gene>
    <name evidence="3" type="ORF">FOL46_007944</name>
    <name evidence="2" type="ORF">FOZ61_006824</name>
</gene>
<dbReference type="Proteomes" id="UP000572268">
    <property type="component" value="Unassembled WGS sequence"/>
</dbReference>
<dbReference type="Proteomes" id="UP000570595">
    <property type="component" value="Unassembled WGS sequence"/>
</dbReference>
<reference evidence="4 5" key="1">
    <citation type="submission" date="2020-04" db="EMBL/GenBank/DDBJ databases">
        <title>Perkinsus olseni comparative genomics.</title>
        <authorList>
            <person name="Bogema D.R."/>
        </authorList>
    </citation>
    <scope>NUCLEOTIDE SEQUENCE [LARGE SCALE GENOMIC DNA]</scope>
    <source>
        <strain evidence="2">ATCC PRA-179</strain>
        <strain evidence="3">ATCC PRA-31</strain>
    </source>
</reference>
<comment type="caution">
    <text evidence="3">The sequence shown here is derived from an EMBL/GenBank/DDBJ whole genome shotgun (WGS) entry which is preliminary data.</text>
</comment>
<evidence type="ECO:0000313" key="4">
    <source>
        <dbReference type="Proteomes" id="UP000570595"/>
    </source>
</evidence>
<feature type="signal peptide" evidence="1">
    <location>
        <begin position="1"/>
        <end position="15"/>
    </location>
</feature>
<organism evidence="3 5">
    <name type="scientific">Perkinsus olseni</name>
    <name type="common">Perkinsus atlanticus</name>
    <dbReference type="NCBI Taxonomy" id="32597"/>
    <lineage>
        <taxon>Eukaryota</taxon>
        <taxon>Sar</taxon>
        <taxon>Alveolata</taxon>
        <taxon>Perkinsozoa</taxon>
        <taxon>Perkinsea</taxon>
        <taxon>Perkinsida</taxon>
        <taxon>Perkinsidae</taxon>
        <taxon>Perkinsus</taxon>
    </lineage>
</organism>
<evidence type="ECO:0000313" key="5">
    <source>
        <dbReference type="Proteomes" id="UP000572268"/>
    </source>
</evidence>
<accession>A0A7J6MX97</accession>
<keyword evidence="1" id="KW-0732">Signal</keyword>
<proteinExistence type="predicted"/>
<dbReference type="AlphaFoldDB" id="A0A7J6MX97"/>
<name>A0A7J6MX97_PEROL</name>
<feature type="chain" id="PRO_5036205541" evidence="1">
    <location>
        <begin position="16"/>
        <end position="126"/>
    </location>
</feature>
<dbReference type="EMBL" id="JABANN010000006">
    <property type="protein sequence ID" value="KAF4676066.1"/>
    <property type="molecule type" value="Genomic_DNA"/>
</dbReference>
<sequence>MHFLINALVIALVAADNACNDADKKTIKGPLFPGYLWQCTYDAFLAPKTVIRKCLKKGCRLTDECAQCFGDFGKCGLNCTMQCLEKPSDPRCKKCMEEHNCNAPLLKCTGLIQIMPAPTAKSKQCK</sequence>
<evidence type="ECO:0000313" key="3">
    <source>
        <dbReference type="EMBL" id="KAF4676066.1"/>
    </source>
</evidence>
<evidence type="ECO:0000313" key="2">
    <source>
        <dbReference type="EMBL" id="KAF4671006.1"/>
    </source>
</evidence>